<dbReference type="OrthoDB" id="5954308at2759"/>
<name>A0A9P4TDM1_CURKU</name>
<dbReference type="GO" id="GO:0016020">
    <property type="term" value="C:membrane"/>
    <property type="evidence" value="ECO:0007669"/>
    <property type="project" value="UniProtKB-SubCell"/>
</dbReference>
<evidence type="ECO:0000256" key="1">
    <source>
        <dbReference type="ARBA" id="ARBA00004141"/>
    </source>
</evidence>
<organism evidence="7 8">
    <name type="scientific">Curvularia kusanoi</name>
    <name type="common">Cochliobolus kusanoi</name>
    <dbReference type="NCBI Taxonomy" id="90978"/>
    <lineage>
        <taxon>Eukaryota</taxon>
        <taxon>Fungi</taxon>
        <taxon>Dikarya</taxon>
        <taxon>Ascomycota</taxon>
        <taxon>Pezizomycotina</taxon>
        <taxon>Dothideomycetes</taxon>
        <taxon>Pleosporomycetidae</taxon>
        <taxon>Pleosporales</taxon>
        <taxon>Pleosporineae</taxon>
        <taxon>Pleosporaceae</taxon>
        <taxon>Curvularia</taxon>
    </lineage>
</organism>
<dbReference type="AlphaFoldDB" id="A0A9P4TDM1"/>
<evidence type="ECO:0008006" key="9">
    <source>
        <dbReference type="Google" id="ProtNLM"/>
    </source>
</evidence>
<feature type="transmembrane region" description="Helical" evidence="6">
    <location>
        <begin position="158"/>
        <end position="176"/>
    </location>
</feature>
<evidence type="ECO:0000256" key="6">
    <source>
        <dbReference type="SAM" id="Phobius"/>
    </source>
</evidence>
<proteinExistence type="inferred from homology"/>
<keyword evidence="2 6" id="KW-0812">Transmembrane</keyword>
<evidence type="ECO:0000256" key="3">
    <source>
        <dbReference type="ARBA" id="ARBA00022989"/>
    </source>
</evidence>
<sequence>MSTAFTTAKIIGISGAAWLSGTISTLSLISLPTLLTSTTSGTLTPPQAIALWSQHFQRGFSLAPPIAVLTATSLVYCGWSAPSSRTPGSTGVTWTSNARLFYAAAALTVSIVPFTVLFMRGTNEVLLGFAERVGGKGISAGEGEEGARLMGRWMVLNGVRGVLPMLGAVVAGWASLG</sequence>
<protein>
    <recommendedName>
        <fullName evidence="9">DUF1772-domain-containing protein</fullName>
    </recommendedName>
</protein>
<dbReference type="InterPro" id="IPR013901">
    <property type="entry name" value="Anthrone_oxy"/>
</dbReference>
<accession>A0A9P4TDM1</accession>
<feature type="transmembrane region" description="Helical" evidence="6">
    <location>
        <begin position="101"/>
        <end position="119"/>
    </location>
</feature>
<dbReference type="PANTHER" id="PTHR35042:SF1">
    <property type="entry name" value="DUF1772-DOMAIN-CONTAINING PROTEIN"/>
    <property type="match status" value="1"/>
</dbReference>
<evidence type="ECO:0000256" key="2">
    <source>
        <dbReference type="ARBA" id="ARBA00022692"/>
    </source>
</evidence>
<reference evidence="7" key="1">
    <citation type="submission" date="2019-04" db="EMBL/GenBank/DDBJ databases">
        <title>Sequencing of skin fungus with MAO and IRED activity.</title>
        <authorList>
            <person name="Marsaioli A.J."/>
            <person name="Bonatto J.M.C."/>
            <person name="Reis Junior O."/>
        </authorList>
    </citation>
    <scope>NUCLEOTIDE SEQUENCE</scope>
    <source>
        <strain evidence="7">30M1</strain>
    </source>
</reference>
<keyword evidence="3 6" id="KW-1133">Transmembrane helix</keyword>
<evidence type="ECO:0000313" key="8">
    <source>
        <dbReference type="Proteomes" id="UP000801428"/>
    </source>
</evidence>
<gene>
    <name evidence="7" type="ORF">E8E13_005976</name>
</gene>
<evidence type="ECO:0000256" key="4">
    <source>
        <dbReference type="ARBA" id="ARBA00023136"/>
    </source>
</evidence>
<dbReference type="PANTHER" id="PTHR35042">
    <property type="entry name" value="ANTHRONE OXYGENASE ENCC"/>
    <property type="match status" value="1"/>
</dbReference>
<comment type="caution">
    <text evidence="7">The sequence shown here is derived from an EMBL/GenBank/DDBJ whole genome shotgun (WGS) entry which is preliminary data.</text>
</comment>
<dbReference type="EMBL" id="SWKU01000013">
    <property type="protein sequence ID" value="KAF3001343.1"/>
    <property type="molecule type" value="Genomic_DNA"/>
</dbReference>
<comment type="subcellular location">
    <subcellularLocation>
        <location evidence="1">Membrane</location>
        <topology evidence="1">Multi-pass membrane protein</topology>
    </subcellularLocation>
</comment>
<keyword evidence="4 6" id="KW-0472">Membrane</keyword>
<keyword evidence="8" id="KW-1185">Reference proteome</keyword>
<comment type="similarity">
    <text evidence="5">Belongs to the anthrone oxygenase family.</text>
</comment>
<feature type="transmembrane region" description="Helical" evidence="6">
    <location>
        <begin position="62"/>
        <end position="81"/>
    </location>
</feature>
<evidence type="ECO:0000256" key="5">
    <source>
        <dbReference type="ARBA" id="ARBA00034313"/>
    </source>
</evidence>
<dbReference type="Proteomes" id="UP000801428">
    <property type="component" value="Unassembled WGS sequence"/>
</dbReference>
<evidence type="ECO:0000313" key="7">
    <source>
        <dbReference type="EMBL" id="KAF3001343.1"/>
    </source>
</evidence>
<dbReference type="Pfam" id="PF08592">
    <property type="entry name" value="Anthrone_oxy"/>
    <property type="match status" value="1"/>
</dbReference>